<proteinExistence type="predicted"/>
<dbReference type="EMBL" id="GG662209">
    <property type="protein sequence ID" value="EAS07847.1"/>
    <property type="molecule type" value="Genomic_DNA"/>
</dbReference>
<dbReference type="HOGENOM" id="CLU_2338210_0_0_1"/>
<evidence type="ECO:0000313" key="2">
    <source>
        <dbReference type="Proteomes" id="UP000009168"/>
    </source>
</evidence>
<accession>I7LY76</accession>
<organism evidence="1 2">
    <name type="scientific">Tetrahymena thermophila (strain SB210)</name>
    <dbReference type="NCBI Taxonomy" id="312017"/>
    <lineage>
        <taxon>Eukaryota</taxon>
        <taxon>Sar</taxon>
        <taxon>Alveolata</taxon>
        <taxon>Ciliophora</taxon>
        <taxon>Intramacronucleata</taxon>
        <taxon>Oligohymenophorea</taxon>
        <taxon>Hymenostomatida</taxon>
        <taxon>Tetrahymenina</taxon>
        <taxon>Tetrahymenidae</taxon>
        <taxon>Tetrahymena</taxon>
    </lineage>
</organism>
<protein>
    <submittedName>
        <fullName evidence="1">Uncharacterized protein</fullName>
    </submittedName>
</protein>
<keyword evidence="2" id="KW-1185">Reference proteome</keyword>
<dbReference type="AlphaFoldDB" id="I7LY76"/>
<dbReference type="KEGG" id="tet:TTHERM_00526780"/>
<dbReference type="RefSeq" id="XP_001028089.1">
    <property type="nucleotide sequence ID" value="XM_001028089.1"/>
</dbReference>
<name>I7LY76_TETTS</name>
<sequence length="98" mass="11131">MLLEFNLDFPSSNYSVAYHSSYYNQNTNQLIAIWKVSKKGDIGLCVISSGQAQKEINLAGSPQVRNCVIGRDWNWGEDYESIQEQQIPQITNGFTRVN</sequence>
<dbReference type="InParanoid" id="I7LY76"/>
<reference evidence="2" key="1">
    <citation type="journal article" date="2006" name="PLoS Biol.">
        <title>Macronuclear genome sequence of the ciliate Tetrahymena thermophila, a model eukaryote.</title>
        <authorList>
            <person name="Eisen J.A."/>
            <person name="Coyne R.S."/>
            <person name="Wu M."/>
            <person name="Wu D."/>
            <person name="Thiagarajan M."/>
            <person name="Wortman J.R."/>
            <person name="Badger J.H."/>
            <person name="Ren Q."/>
            <person name="Amedeo P."/>
            <person name="Jones K.M."/>
            <person name="Tallon L.J."/>
            <person name="Delcher A.L."/>
            <person name="Salzberg S.L."/>
            <person name="Silva J.C."/>
            <person name="Haas B.J."/>
            <person name="Majoros W.H."/>
            <person name="Farzad M."/>
            <person name="Carlton J.M."/>
            <person name="Smith R.K. Jr."/>
            <person name="Garg J."/>
            <person name="Pearlman R.E."/>
            <person name="Karrer K.M."/>
            <person name="Sun L."/>
            <person name="Manning G."/>
            <person name="Elde N.C."/>
            <person name="Turkewitz A.P."/>
            <person name="Asai D.J."/>
            <person name="Wilkes D.E."/>
            <person name="Wang Y."/>
            <person name="Cai H."/>
            <person name="Collins K."/>
            <person name="Stewart B.A."/>
            <person name="Lee S.R."/>
            <person name="Wilamowska K."/>
            <person name="Weinberg Z."/>
            <person name="Ruzzo W.L."/>
            <person name="Wloga D."/>
            <person name="Gaertig J."/>
            <person name="Frankel J."/>
            <person name="Tsao C.-C."/>
            <person name="Gorovsky M.A."/>
            <person name="Keeling P.J."/>
            <person name="Waller R.F."/>
            <person name="Patron N.J."/>
            <person name="Cherry J.M."/>
            <person name="Stover N.A."/>
            <person name="Krieger C.J."/>
            <person name="del Toro C."/>
            <person name="Ryder H.F."/>
            <person name="Williamson S.C."/>
            <person name="Barbeau R.A."/>
            <person name="Hamilton E.P."/>
            <person name="Orias E."/>
        </authorList>
    </citation>
    <scope>NUCLEOTIDE SEQUENCE [LARGE SCALE GENOMIC DNA]</scope>
    <source>
        <strain evidence="2">SB210</strain>
    </source>
</reference>
<dbReference type="Proteomes" id="UP000009168">
    <property type="component" value="Unassembled WGS sequence"/>
</dbReference>
<dbReference type="GeneID" id="7847049"/>
<gene>
    <name evidence="1" type="ORF">TTHERM_00526780</name>
</gene>
<evidence type="ECO:0000313" key="1">
    <source>
        <dbReference type="EMBL" id="EAS07847.1"/>
    </source>
</evidence>